<keyword evidence="6" id="KW-1185">Reference proteome</keyword>
<dbReference type="OrthoDB" id="9974421at2759"/>
<feature type="active site" description="Charge relay system" evidence="3">
    <location>
        <position position="342"/>
    </location>
</feature>
<evidence type="ECO:0000256" key="3">
    <source>
        <dbReference type="PIRSR" id="PIRSR000862-1"/>
    </source>
</evidence>
<name>A0A6J0U826_9SAUR</name>
<protein>
    <recommendedName>
        <fullName evidence="2">Lipase</fullName>
    </recommendedName>
</protein>
<dbReference type="SUPFAM" id="SSF53474">
    <property type="entry name" value="alpha/beta-Hydrolases"/>
    <property type="match status" value="1"/>
</dbReference>
<dbReference type="Pfam" id="PF04083">
    <property type="entry name" value="Abhydro_lipase"/>
    <property type="match status" value="1"/>
</dbReference>
<keyword evidence="2" id="KW-0442">Lipid degradation</keyword>
<proteinExistence type="inferred from homology"/>
<dbReference type="InterPro" id="IPR025483">
    <property type="entry name" value="Lipase_euk"/>
</dbReference>
<organism evidence="6 7">
    <name type="scientific">Pogona vitticeps</name>
    <name type="common">central bearded dragon</name>
    <dbReference type="NCBI Taxonomy" id="103695"/>
    <lineage>
        <taxon>Eukaryota</taxon>
        <taxon>Metazoa</taxon>
        <taxon>Chordata</taxon>
        <taxon>Craniata</taxon>
        <taxon>Vertebrata</taxon>
        <taxon>Euteleostomi</taxon>
        <taxon>Lepidosauria</taxon>
        <taxon>Squamata</taxon>
        <taxon>Bifurcata</taxon>
        <taxon>Unidentata</taxon>
        <taxon>Episquamata</taxon>
        <taxon>Toxicofera</taxon>
        <taxon>Iguania</taxon>
        <taxon>Acrodonta</taxon>
        <taxon>Agamidae</taxon>
        <taxon>Amphibolurinae</taxon>
        <taxon>Pogona</taxon>
    </lineage>
</organism>
<feature type="active site" description="Nucleophile" evidence="3">
    <location>
        <position position="172"/>
    </location>
</feature>
<evidence type="ECO:0000313" key="6">
    <source>
        <dbReference type="Proteomes" id="UP001652642"/>
    </source>
</evidence>
<gene>
    <name evidence="7" type="primary">LOC110083108</name>
</gene>
<keyword evidence="2" id="KW-0378">Hydrolase</keyword>
<dbReference type="InterPro" id="IPR029058">
    <property type="entry name" value="AB_hydrolase_fold"/>
</dbReference>
<evidence type="ECO:0000256" key="4">
    <source>
        <dbReference type="SAM" id="SignalP"/>
    </source>
</evidence>
<evidence type="ECO:0000256" key="1">
    <source>
        <dbReference type="ARBA" id="ARBA00010701"/>
    </source>
</evidence>
<dbReference type="InterPro" id="IPR006693">
    <property type="entry name" value="AB_hydrolase_lipase"/>
</dbReference>
<dbReference type="AlphaFoldDB" id="A0A6J0U826"/>
<feature type="domain" description="Partial AB-hydrolase lipase" evidence="5">
    <location>
        <begin position="35"/>
        <end position="96"/>
    </location>
</feature>
<dbReference type="RefSeq" id="XP_020656931.2">
    <property type="nucleotide sequence ID" value="XM_020801272.2"/>
</dbReference>
<keyword evidence="2" id="KW-0443">Lipid metabolism</keyword>
<sequence>MLLYIMMSLLILACSDSERYSRKKREVAPETFMNISEIIQYQGYPNEEYEVLTNDGYYLIINRIPYGRKNPENTAPKPAVLVLPGILTNAGIWVVNKPNNSLGFVLADAGFDVWLANNRGSRWCKRHQNFSIDQEEFWDFSFHEMGMNDLPAIINFVVAKTGQEQIFYIGHSQGTTIAFIAFSAMPKLAQKIKIFFALGPVASLNHTRSPYPRLAIFADNLGKAFLGKKEFCVLHDDKARAFIAKTCKKDFWRTLCVKLLFSSGGIAKDNLDMSRIDVIASHLPDCTSVKNILHWAQVKQSGELKAFDYGSENIKKYNQSTPPVYNIKCSQVQTIVFSGGQDIMGTPEDTKQLLPVLGNVVYHKEIPHWMHYDFLFGLDARQELYDDLVEIMQNFRKAS</sequence>
<comment type="similarity">
    <text evidence="1 2">Belongs to the AB hydrolase superfamily. Lipase family.</text>
</comment>
<reference evidence="7" key="1">
    <citation type="submission" date="2025-08" db="UniProtKB">
        <authorList>
            <consortium name="RefSeq"/>
        </authorList>
    </citation>
    <scope>IDENTIFICATION</scope>
</reference>
<evidence type="ECO:0000259" key="5">
    <source>
        <dbReference type="Pfam" id="PF04083"/>
    </source>
</evidence>
<dbReference type="InParanoid" id="A0A6J0U826"/>
<dbReference type="PANTHER" id="PTHR11005">
    <property type="entry name" value="LYSOSOMAL ACID LIPASE-RELATED"/>
    <property type="match status" value="1"/>
</dbReference>
<dbReference type="Proteomes" id="UP001652642">
    <property type="component" value="Chromosome 3"/>
</dbReference>
<evidence type="ECO:0000256" key="2">
    <source>
        <dbReference type="PIRNR" id="PIRNR000862"/>
    </source>
</evidence>
<keyword evidence="4" id="KW-0732">Signal</keyword>
<evidence type="ECO:0000313" key="7">
    <source>
        <dbReference type="RefSeq" id="XP_020656931.2"/>
    </source>
</evidence>
<dbReference type="GO" id="GO:0016042">
    <property type="term" value="P:lipid catabolic process"/>
    <property type="evidence" value="ECO:0007669"/>
    <property type="project" value="UniProtKB-KW"/>
</dbReference>
<dbReference type="Gene3D" id="3.40.50.1820">
    <property type="entry name" value="alpha/beta hydrolase"/>
    <property type="match status" value="1"/>
</dbReference>
<dbReference type="GO" id="GO:0016788">
    <property type="term" value="F:hydrolase activity, acting on ester bonds"/>
    <property type="evidence" value="ECO:0007669"/>
    <property type="project" value="InterPro"/>
</dbReference>
<dbReference type="GeneID" id="110083108"/>
<feature type="signal peptide" evidence="4">
    <location>
        <begin position="1"/>
        <end position="17"/>
    </location>
</feature>
<accession>A0A6J0U826</accession>
<dbReference type="PIRSF" id="PIRSF000862">
    <property type="entry name" value="Steryl_ester_lip"/>
    <property type="match status" value="1"/>
</dbReference>
<dbReference type="KEGG" id="pvt:110083108"/>
<feature type="chain" id="PRO_5045781970" description="Lipase" evidence="4">
    <location>
        <begin position="18"/>
        <end position="399"/>
    </location>
</feature>
<feature type="active site" description="Charge relay system" evidence="3">
    <location>
        <position position="371"/>
    </location>
</feature>